<organism evidence="1 2">
    <name type="scientific">Aphanomyces astaci</name>
    <name type="common">Crayfish plague agent</name>
    <dbReference type="NCBI Taxonomy" id="112090"/>
    <lineage>
        <taxon>Eukaryota</taxon>
        <taxon>Sar</taxon>
        <taxon>Stramenopiles</taxon>
        <taxon>Oomycota</taxon>
        <taxon>Saprolegniomycetes</taxon>
        <taxon>Saprolegniales</taxon>
        <taxon>Verrucalvaceae</taxon>
        <taxon>Aphanomyces</taxon>
    </lineage>
</organism>
<protein>
    <submittedName>
        <fullName evidence="1">Uncharacterized protein</fullName>
    </submittedName>
</protein>
<accession>A0A397E493</accession>
<evidence type="ECO:0000313" key="1">
    <source>
        <dbReference type="EMBL" id="RHY73018.1"/>
    </source>
</evidence>
<dbReference type="Proteomes" id="UP000265716">
    <property type="component" value="Unassembled WGS sequence"/>
</dbReference>
<comment type="caution">
    <text evidence="1">The sequence shown here is derived from an EMBL/GenBank/DDBJ whole genome shotgun (WGS) entry which is preliminary data.</text>
</comment>
<proteinExistence type="predicted"/>
<gene>
    <name evidence="1" type="ORF">DYB38_007063</name>
</gene>
<reference evidence="1 2" key="1">
    <citation type="submission" date="2018-08" db="EMBL/GenBank/DDBJ databases">
        <title>Aphanomyces genome sequencing and annotation.</title>
        <authorList>
            <person name="Minardi D."/>
            <person name="Oidtmann B."/>
            <person name="Van Der Giezen M."/>
            <person name="Studholme D.J."/>
        </authorList>
    </citation>
    <scope>NUCLEOTIDE SEQUENCE [LARGE SCALE GENOMIC DNA]</scope>
    <source>
        <strain evidence="1 2">SA</strain>
    </source>
</reference>
<dbReference type="AlphaFoldDB" id="A0A397E493"/>
<dbReference type="EMBL" id="QUTC01002748">
    <property type="protein sequence ID" value="RHY73018.1"/>
    <property type="molecule type" value="Genomic_DNA"/>
</dbReference>
<sequence>MDRQDEVSYSTCPVLNKILGDSGEEGVRVMTNFTRREFDILWRSGVRRSVYNMIVNKLIAMLSSLLRNNVSW</sequence>
<evidence type="ECO:0000313" key="2">
    <source>
        <dbReference type="Proteomes" id="UP000265716"/>
    </source>
</evidence>
<name>A0A397E493_APHAT</name>